<name>X1V612_9ZZZZ</name>
<reference evidence="1" key="1">
    <citation type="journal article" date="2014" name="Front. Microbiol.">
        <title>High frequency of phylogenetically diverse reductive dehalogenase-homologous genes in deep subseafloor sedimentary metagenomes.</title>
        <authorList>
            <person name="Kawai M."/>
            <person name="Futagami T."/>
            <person name="Toyoda A."/>
            <person name="Takaki Y."/>
            <person name="Nishi S."/>
            <person name="Hori S."/>
            <person name="Arai W."/>
            <person name="Tsubouchi T."/>
            <person name="Morono Y."/>
            <person name="Uchiyama I."/>
            <person name="Ito T."/>
            <person name="Fujiyama A."/>
            <person name="Inagaki F."/>
            <person name="Takami H."/>
        </authorList>
    </citation>
    <scope>NUCLEOTIDE SEQUENCE</scope>
    <source>
        <strain evidence="1">Expedition CK06-06</strain>
    </source>
</reference>
<sequence>GKSMVEESARGGELQHISKTLTQLPKQLAGRELAISGMVRGVPSPLTSWPSAAHC</sequence>
<accession>X1V612</accession>
<protein>
    <submittedName>
        <fullName evidence="1">Uncharacterized protein</fullName>
    </submittedName>
</protein>
<gene>
    <name evidence="1" type="ORF">S12H4_35612</name>
</gene>
<comment type="caution">
    <text evidence="1">The sequence shown here is derived from an EMBL/GenBank/DDBJ whole genome shotgun (WGS) entry which is preliminary data.</text>
</comment>
<proteinExistence type="predicted"/>
<evidence type="ECO:0000313" key="1">
    <source>
        <dbReference type="EMBL" id="GAJ00085.1"/>
    </source>
</evidence>
<dbReference type="EMBL" id="BARW01021165">
    <property type="protein sequence ID" value="GAJ00085.1"/>
    <property type="molecule type" value="Genomic_DNA"/>
</dbReference>
<dbReference type="AlphaFoldDB" id="X1V612"/>
<organism evidence="1">
    <name type="scientific">marine sediment metagenome</name>
    <dbReference type="NCBI Taxonomy" id="412755"/>
    <lineage>
        <taxon>unclassified sequences</taxon>
        <taxon>metagenomes</taxon>
        <taxon>ecological metagenomes</taxon>
    </lineage>
</organism>
<feature type="non-terminal residue" evidence="1">
    <location>
        <position position="1"/>
    </location>
</feature>